<evidence type="ECO:0000313" key="1">
    <source>
        <dbReference type="EMBL" id="EHL97433.1"/>
    </source>
</evidence>
<protein>
    <submittedName>
        <fullName evidence="1">Uncharacterized protein</fullName>
    </submittedName>
</protein>
<name>G9ZQI5_9LACO</name>
<dbReference type="HOGENOM" id="CLU_1407212_0_0_9"/>
<accession>G9ZQI5</accession>
<dbReference type="AlphaFoldDB" id="G9ZQI5"/>
<sequence length="193" mass="21757">MEEFILKKFIVLLGLLLFGVLLSNNSSIGQPNIVQAKSLSAIHILSNNGSKVKFQYYRQQSKYVHVTKKFTSGVFGSSFNLELKGIRYYNLKPRYNKHTNVRAYFKAQTNNISSLEDSIALFSGSPDYMTNGYGDRLNDLYISGSGRVEINNNDTRSFSVDFTSAKKIPFSHFSSNNNIHFTSDGTQASFPFD</sequence>
<reference evidence="1 2" key="1">
    <citation type="submission" date="2011-09" db="EMBL/GenBank/DDBJ databases">
        <authorList>
            <person name="Weinstock G."/>
            <person name="Sodergren E."/>
            <person name="Clifton S."/>
            <person name="Fulton L."/>
            <person name="Fulton B."/>
            <person name="Courtney L."/>
            <person name="Fronick C."/>
            <person name="Harrison M."/>
            <person name="Strong C."/>
            <person name="Farmer C."/>
            <person name="Delahaunty K."/>
            <person name="Markovic C."/>
            <person name="Hall O."/>
            <person name="Minx P."/>
            <person name="Tomlinson C."/>
            <person name="Mitreva M."/>
            <person name="Hou S."/>
            <person name="Chen J."/>
            <person name="Wollam A."/>
            <person name="Pepin K.H."/>
            <person name="Johnson M."/>
            <person name="Bhonagiri V."/>
            <person name="Zhang X."/>
            <person name="Suruliraj S."/>
            <person name="Warren W."/>
            <person name="Chinwalla A."/>
            <person name="Mardis E.R."/>
            <person name="Wilson R.K."/>
        </authorList>
    </citation>
    <scope>NUCLEOTIDE SEQUENCE [LARGE SCALE GENOMIC DNA]</scope>
    <source>
        <strain evidence="1 2">F0439</strain>
    </source>
</reference>
<keyword evidence="2" id="KW-1185">Reference proteome</keyword>
<gene>
    <name evidence="1" type="ORF">HMPREF9103_01992</name>
</gene>
<proteinExistence type="predicted"/>
<dbReference type="Proteomes" id="UP000004625">
    <property type="component" value="Unassembled WGS sequence"/>
</dbReference>
<dbReference type="EMBL" id="AGEY01000120">
    <property type="protein sequence ID" value="EHL97433.1"/>
    <property type="molecule type" value="Genomic_DNA"/>
</dbReference>
<comment type="caution">
    <text evidence="1">The sequence shown here is derived from an EMBL/GenBank/DDBJ whole genome shotgun (WGS) entry which is preliminary data.</text>
</comment>
<organism evidence="1 2">
    <name type="scientific">Lentilactobacillus parafarraginis F0439</name>
    <dbReference type="NCBI Taxonomy" id="797515"/>
    <lineage>
        <taxon>Bacteria</taxon>
        <taxon>Bacillati</taxon>
        <taxon>Bacillota</taxon>
        <taxon>Bacilli</taxon>
        <taxon>Lactobacillales</taxon>
        <taxon>Lactobacillaceae</taxon>
        <taxon>Lentilactobacillus</taxon>
    </lineage>
</organism>
<evidence type="ECO:0000313" key="2">
    <source>
        <dbReference type="Proteomes" id="UP000004625"/>
    </source>
</evidence>